<name>A0ACC5R794_9HYPH</name>
<proteinExistence type="predicted"/>
<accession>A0ACC5R794</accession>
<dbReference type="EMBL" id="JAENHL010000007">
    <property type="protein sequence ID" value="MBK1868238.1"/>
    <property type="molecule type" value="Genomic_DNA"/>
</dbReference>
<sequence length="95" mass="10372">MNDQPIPRRIRVDQMTTAELAIRDTIAVVERAGAHPLLTDAVTLLGQAQAKVADYVDAHSIEHDIKLLATKHGVVLTPGMVRDMASFFTAQPGKR</sequence>
<keyword evidence="2" id="KW-1185">Reference proteome</keyword>
<evidence type="ECO:0000313" key="1">
    <source>
        <dbReference type="EMBL" id="MBK1868238.1"/>
    </source>
</evidence>
<organism evidence="1 2">
    <name type="scientific">Taklimakanibacter albus</name>
    <dbReference type="NCBI Taxonomy" id="2800327"/>
    <lineage>
        <taxon>Bacteria</taxon>
        <taxon>Pseudomonadati</taxon>
        <taxon>Pseudomonadota</taxon>
        <taxon>Alphaproteobacteria</taxon>
        <taxon>Hyphomicrobiales</taxon>
        <taxon>Aestuariivirgaceae</taxon>
        <taxon>Taklimakanibacter</taxon>
    </lineage>
</organism>
<evidence type="ECO:0000313" key="2">
    <source>
        <dbReference type="Proteomes" id="UP000616151"/>
    </source>
</evidence>
<protein>
    <submittedName>
        <fullName evidence="1">Uncharacterized protein</fullName>
    </submittedName>
</protein>
<reference evidence="1" key="1">
    <citation type="submission" date="2021-01" db="EMBL/GenBank/DDBJ databases">
        <authorList>
            <person name="Sun Q."/>
        </authorList>
    </citation>
    <scope>NUCLEOTIDE SEQUENCE</scope>
    <source>
        <strain evidence="1">YIM B02566</strain>
    </source>
</reference>
<comment type="caution">
    <text evidence="1">The sequence shown here is derived from an EMBL/GenBank/DDBJ whole genome shotgun (WGS) entry which is preliminary data.</text>
</comment>
<dbReference type="Proteomes" id="UP000616151">
    <property type="component" value="Unassembled WGS sequence"/>
</dbReference>
<gene>
    <name evidence="1" type="ORF">JHL16_17935</name>
</gene>